<dbReference type="AlphaFoldDB" id="A0A9D4UBB2"/>
<comment type="caution">
    <text evidence="1">The sequence shown here is derived from an EMBL/GenBank/DDBJ whole genome shotgun (WGS) entry which is preliminary data.</text>
</comment>
<accession>A0A9D4UBB2</accession>
<organism evidence="1 2">
    <name type="scientific">Adiantum capillus-veneris</name>
    <name type="common">Maidenhair fern</name>
    <dbReference type="NCBI Taxonomy" id="13818"/>
    <lineage>
        <taxon>Eukaryota</taxon>
        <taxon>Viridiplantae</taxon>
        <taxon>Streptophyta</taxon>
        <taxon>Embryophyta</taxon>
        <taxon>Tracheophyta</taxon>
        <taxon>Polypodiopsida</taxon>
        <taxon>Polypodiidae</taxon>
        <taxon>Polypodiales</taxon>
        <taxon>Pteridineae</taxon>
        <taxon>Pteridaceae</taxon>
        <taxon>Vittarioideae</taxon>
        <taxon>Adiantum</taxon>
    </lineage>
</organism>
<proteinExistence type="predicted"/>
<gene>
    <name evidence="1" type="ORF">GOP47_0020571</name>
</gene>
<sequence length="83" mass="9487">MSRPAIPSWLICVHQIACLVKWSMSNFMDHSRVKAFKDGIHAKPWITSNELATYSLQLPIVNYALSCSSIYQGHTWNHEPLES</sequence>
<dbReference type="EMBL" id="JABFUD020000020">
    <property type="protein sequence ID" value="KAI5063901.1"/>
    <property type="molecule type" value="Genomic_DNA"/>
</dbReference>
<evidence type="ECO:0000313" key="1">
    <source>
        <dbReference type="EMBL" id="KAI5063901.1"/>
    </source>
</evidence>
<protein>
    <submittedName>
        <fullName evidence="1">Uncharacterized protein</fullName>
    </submittedName>
</protein>
<name>A0A9D4UBB2_ADICA</name>
<reference evidence="1" key="1">
    <citation type="submission" date="2021-01" db="EMBL/GenBank/DDBJ databases">
        <title>Adiantum capillus-veneris genome.</title>
        <authorList>
            <person name="Fang Y."/>
            <person name="Liao Q."/>
        </authorList>
    </citation>
    <scope>NUCLEOTIDE SEQUENCE</scope>
    <source>
        <strain evidence="1">H3</strain>
        <tissue evidence="1">Leaf</tissue>
    </source>
</reference>
<dbReference type="Proteomes" id="UP000886520">
    <property type="component" value="Chromosome 20"/>
</dbReference>
<keyword evidence="2" id="KW-1185">Reference proteome</keyword>
<evidence type="ECO:0000313" key="2">
    <source>
        <dbReference type="Proteomes" id="UP000886520"/>
    </source>
</evidence>